<reference evidence="2" key="1">
    <citation type="submission" date="2015-03" db="EMBL/GenBank/DDBJ databases">
        <title>Long non-coding RNA discovery across the genus Anopheles reveals conserved secondary structures within and beyond the Gambiae complex.</title>
        <authorList>
            <person name="Jenkins A."/>
            <person name="Waterhouse R."/>
            <person name="Muskavitch M."/>
        </authorList>
    </citation>
    <scope>NUCLEOTIDE SEQUENCE</scope>
    <source>
        <tissue evidence="2">Whole body</tissue>
    </source>
</reference>
<dbReference type="VEuPathDB" id="VectorBase:AGAMI1_006687"/>
<dbReference type="PANTHER" id="PTHR23227">
    <property type="entry name" value="BUCENTAUR RELATED"/>
    <property type="match status" value="1"/>
</dbReference>
<organism evidence="2">
    <name type="scientific">Anopheles gambiae</name>
    <name type="common">African malaria mosquito</name>
    <dbReference type="NCBI Taxonomy" id="7165"/>
    <lineage>
        <taxon>Eukaryota</taxon>
        <taxon>Metazoa</taxon>
        <taxon>Ecdysozoa</taxon>
        <taxon>Arthropoda</taxon>
        <taxon>Hexapoda</taxon>
        <taxon>Insecta</taxon>
        <taxon>Pterygota</taxon>
        <taxon>Neoptera</taxon>
        <taxon>Endopterygota</taxon>
        <taxon>Diptera</taxon>
        <taxon>Nematocera</taxon>
        <taxon>Culicoidea</taxon>
        <taxon>Culicidae</taxon>
        <taxon>Anophelinae</taxon>
        <taxon>Anopheles</taxon>
    </lineage>
</organism>
<dbReference type="Gene3D" id="3.60.10.10">
    <property type="entry name" value="Endonuclease/exonuclease/phosphatase"/>
    <property type="match status" value="1"/>
</dbReference>
<dbReference type="AlphaFoldDB" id="A0A0E3W2B3"/>
<accession>A0A0E3W2B3</accession>
<protein>
    <recommendedName>
        <fullName evidence="1">Endonuclease/exonuclease/phosphatase domain-containing protein</fullName>
    </recommendedName>
</protein>
<dbReference type="SUPFAM" id="SSF56219">
    <property type="entry name" value="DNase I-like"/>
    <property type="match status" value="1"/>
</dbReference>
<dbReference type="GO" id="GO:0003824">
    <property type="term" value="F:catalytic activity"/>
    <property type="evidence" value="ECO:0007669"/>
    <property type="project" value="InterPro"/>
</dbReference>
<dbReference type="InterPro" id="IPR036691">
    <property type="entry name" value="Endo/exonu/phosph_ase_sf"/>
</dbReference>
<dbReference type="Pfam" id="PF03372">
    <property type="entry name" value="Exo_endo_phos"/>
    <property type="match status" value="1"/>
</dbReference>
<name>A0A0E3W2B3_ANOGA</name>
<evidence type="ECO:0000313" key="2">
    <source>
        <dbReference type="EMBL" id="CFW94515.1"/>
    </source>
</evidence>
<proteinExistence type="predicted"/>
<dbReference type="PANTHER" id="PTHR23227:SF67">
    <property type="entry name" value="CRANIOFACIAL DEVELOPMENT PROTEIN 2-LIKE"/>
    <property type="match status" value="1"/>
</dbReference>
<dbReference type="InterPro" id="IPR027124">
    <property type="entry name" value="Swc5/CFDP1/2"/>
</dbReference>
<evidence type="ECO:0000259" key="1">
    <source>
        <dbReference type="Pfam" id="PF03372"/>
    </source>
</evidence>
<dbReference type="EMBL" id="HACL01000221">
    <property type="protein sequence ID" value="CFW94515.1"/>
    <property type="molecule type" value="Transcribed_RNA"/>
</dbReference>
<dbReference type="InterPro" id="IPR005135">
    <property type="entry name" value="Endo/exonuclease/phosphatase"/>
</dbReference>
<feature type="domain" description="Endonuclease/exonuclease/phosphatase" evidence="1">
    <location>
        <begin position="2"/>
        <end position="146"/>
    </location>
</feature>
<sequence length="187" mass="21067">MGSWNVRTLSEAGALKKLDDALATLSMDLVALQEIRWLGNGVQNRRGKHCYDIYYSCHDRHRVLGTGFAVGPRLNPAIMDFKAINDRLCTLRMRGKFFNISLINVNAPTEEKEEEEKDLFYGPLARTIDACPRHDLIIILGDFNAKVGRELMYRQYTGCHSLHEHSNDSGSRLVQFAAANNLVVGSK</sequence>